<sequence>MDAYIAGIDPGTNFAIVVINEDGYIVDKMSGKNLEDKDIIQYINKLNNVIIISTDKKDIPKKIIEIASKLNIGIYYPKKDIDLITKKKYYEDNKLKNVLESDHEFDAYISAMEALKNIKGIIEKAKKVAESDDEYIKILRISFKNRNIEPVSAKEKIKDNESKNIVYKKRKKVRKIINNYDSIKILTKKYIIKKDEEEIKALNKKYIDSLNYINKLSLELLNRLRINDNIIPKASFLYNNNISYNKVYIDIYDTDISKILSSKSMIYIEEPKKEYISKYNYNSIYIVKNFEDLRNFVLIKEYYKYDITDVKENDDIEKIKKFIKLYRSTPNSN</sequence>
<dbReference type="PANTHER" id="PTHR40707">
    <property type="entry name" value="POSSIBLE NUCLEASE OF RNASE H FOLD, RUVC/YQGF FAMILY"/>
    <property type="match status" value="1"/>
</dbReference>
<accession>A0A915SIV8</accession>
<dbReference type="EMBL" id="AP019769">
    <property type="protein sequence ID" value="BBL45917.1"/>
    <property type="molecule type" value="Genomic_DNA"/>
</dbReference>
<evidence type="ECO:0000313" key="2">
    <source>
        <dbReference type="Proteomes" id="UP001055553"/>
    </source>
</evidence>
<dbReference type="AlphaFoldDB" id="A0A915SIV8"/>
<name>A0A915SIV8_9ARCH</name>
<dbReference type="RefSeq" id="WP_258393223.1">
    <property type="nucleotide sequence ID" value="NZ_AP019769.1"/>
</dbReference>
<protein>
    <recommendedName>
        <fullName evidence="3">DUF460 domain-containing protein</fullName>
    </recommendedName>
</protein>
<dbReference type="InterPro" id="IPR007408">
    <property type="entry name" value="DUF460"/>
</dbReference>
<organism evidence="1 2">
    <name type="scientific">Nanobdella aerobiophila</name>
    <dbReference type="NCBI Taxonomy" id="2586965"/>
    <lineage>
        <taxon>Archaea</taxon>
        <taxon>Nanobdellota</taxon>
        <taxon>Nanobdellia</taxon>
        <taxon>Nanobdellales</taxon>
        <taxon>Nanobdellaceae</taxon>
        <taxon>Nanobdella</taxon>
    </lineage>
</organism>
<dbReference type="Proteomes" id="UP001055553">
    <property type="component" value="Chromosome"/>
</dbReference>
<gene>
    <name evidence="1" type="ORF">MJ1_0782</name>
</gene>
<evidence type="ECO:0008006" key="3">
    <source>
        <dbReference type="Google" id="ProtNLM"/>
    </source>
</evidence>
<dbReference type="Pfam" id="PF04312">
    <property type="entry name" value="DUF460"/>
    <property type="match status" value="1"/>
</dbReference>
<dbReference type="KEGG" id="naer:MJ1_0782"/>
<reference evidence="2" key="1">
    <citation type="journal article" date="2022" name="Int. J. Syst. Evol. Microbiol.">
        <title>Nanobdella aerobiophila gen. nov., sp. nov., a thermoacidophilic, obligate ectosymbiotic archaeon, and proposal of Nanobdellaceae fam. nov., Nanobdellales ord. nov. and Nanobdellia class. nov.</title>
        <authorList>
            <person name="Kato S."/>
            <person name="Ogasawara A."/>
            <person name="Itoh T."/>
            <person name="Sakai H.D."/>
            <person name="Shimizu M."/>
            <person name="Yuki M."/>
            <person name="Kaneko M."/>
            <person name="Takashina T."/>
            <person name="Ohkuma M."/>
        </authorList>
    </citation>
    <scope>NUCLEOTIDE SEQUENCE [LARGE SCALE GENOMIC DNA]</scope>
    <source>
        <strain evidence="2">MJ1</strain>
    </source>
</reference>
<dbReference type="PANTHER" id="PTHR40707:SF1">
    <property type="entry name" value="DUF460 DOMAIN-CONTAINING PROTEIN"/>
    <property type="match status" value="1"/>
</dbReference>
<proteinExistence type="predicted"/>
<evidence type="ECO:0000313" key="1">
    <source>
        <dbReference type="EMBL" id="BBL45917.1"/>
    </source>
</evidence>
<keyword evidence="2" id="KW-1185">Reference proteome</keyword>
<dbReference type="GeneID" id="74568721"/>